<dbReference type="PANTHER" id="PTHR30636">
    <property type="entry name" value="UPF0701 PROTEIN YICC"/>
    <property type="match status" value="1"/>
</dbReference>
<reference evidence="8 9" key="1">
    <citation type="submission" date="2022-10" db="EMBL/GenBank/DDBJ databases">
        <title>Defluviimonas sp. nov., isolated from ocean surface sediments.</title>
        <authorList>
            <person name="He W."/>
            <person name="Wang L."/>
            <person name="Zhang D.-F."/>
        </authorList>
    </citation>
    <scope>NUCLEOTIDE SEQUENCE [LARGE SCALE GENOMIC DNA]</scope>
    <source>
        <strain evidence="8 9">WL0050</strain>
    </source>
</reference>
<dbReference type="Pfam" id="PF08340">
    <property type="entry name" value="YicC-like_C"/>
    <property type="match status" value="1"/>
</dbReference>
<comment type="caution">
    <text evidence="8">The sequence shown here is derived from an EMBL/GenBank/DDBJ whole genome shotgun (WGS) entry which is preliminary data.</text>
</comment>
<proteinExistence type="inferred from homology"/>
<accession>A0ABT2ZI99</accession>
<evidence type="ECO:0000259" key="6">
    <source>
        <dbReference type="Pfam" id="PF03755"/>
    </source>
</evidence>
<dbReference type="InterPro" id="IPR013551">
    <property type="entry name" value="YicC-like_C"/>
</dbReference>
<name>A0ABT2ZI99_9RHOB</name>
<organism evidence="8 9">
    <name type="scientific">Albidovulum litorale</name>
    <dbReference type="NCBI Taxonomy" id="2984134"/>
    <lineage>
        <taxon>Bacteria</taxon>
        <taxon>Pseudomonadati</taxon>
        <taxon>Pseudomonadota</taxon>
        <taxon>Alphaproteobacteria</taxon>
        <taxon>Rhodobacterales</taxon>
        <taxon>Paracoccaceae</taxon>
        <taxon>Albidovulum</taxon>
    </lineage>
</organism>
<keyword evidence="9" id="KW-1185">Reference proteome</keyword>
<protein>
    <submittedName>
        <fullName evidence="8">YicC family protein</fullName>
    </submittedName>
</protein>
<dbReference type="InterPro" id="IPR013527">
    <property type="entry name" value="YicC-like_N"/>
</dbReference>
<evidence type="ECO:0000313" key="8">
    <source>
        <dbReference type="EMBL" id="MCV2870753.1"/>
    </source>
</evidence>
<dbReference type="InterPro" id="IPR005229">
    <property type="entry name" value="YicC/YloC-like"/>
</dbReference>
<keyword evidence="2" id="KW-0540">Nuclease</keyword>
<dbReference type="Pfam" id="PF03755">
    <property type="entry name" value="YicC-like_N"/>
    <property type="match status" value="1"/>
</dbReference>
<evidence type="ECO:0000256" key="3">
    <source>
        <dbReference type="ARBA" id="ARBA00022759"/>
    </source>
</evidence>
<comment type="cofactor">
    <cofactor evidence="1">
        <name>a divalent metal cation</name>
        <dbReference type="ChEBI" id="CHEBI:60240"/>
    </cofactor>
</comment>
<evidence type="ECO:0000256" key="2">
    <source>
        <dbReference type="ARBA" id="ARBA00022722"/>
    </source>
</evidence>
<dbReference type="EMBL" id="JAOWKZ010000001">
    <property type="protein sequence ID" value="MCV2870753.1"/>
    <property type="molecule type" value="Genomic_DNA"/>
</dbReference>
<evidence type="ECO:0000256" key="1">
    <source>
        <dbReference type="ARBA" id="ARBA00001968"/>
    </source>
</evidence>
<keyword evidence="4" id="KW-0378">Hydrolase</keyword>
<keyword evidence="3" id="KW-0255">Endonuclease</keyword>
<gene>
    <name evidence="8" type="ORF">OEZ71_00425</name>
</gene>
<dbReference type="PANTHER" id="PTHR30636:SF3">
    <property type="entry name" value="UPF0701 PROTEIN YICC"/>
    <property type="match status" value="1"/>
</dbReference>
<evidence type="ECO:0000259" key="7">
    <source>
        <dbReference type="Pfam" id="PF08340"/>
    </source>
</evidence>
<dbReference type="Proteomes" id="UP001652564">
    <property type="component" value="Unassembled WGS sequence"/>
</dbReference>
<comment type="similarity">
    <text evidence="5">Belongs to the YicC/YloC family.</text>
</comment>
<evidence type="ECO:0000313" key="9">
    <source>
        <dbReference type="Proteomes" id="UP001652564"/>
    </source>
</evidence>
<sequence>MVNASLVSMTGFATRRGEGEGFGWTWDVRSVNGKGLDLRLRLPDWIDGLEPAVRAAVAKVAGRGNITLSLKLARETGSEALRVNTAGLDAVLTALTTVRARAEAAGLELAKPSAAEILSLRGVTDQGGDAEETGPLLKALLNDLTRLLADFAAMRAAEGRALGEVISAQISRIEALAAEAKAAAEARRPEMERMLRENLARVLAGAAEADPARIAQELAVMAVKADVTEELDRLSAHIDAARKLLVEHGAVGRKFDFLMQEFMREANTLCSKSGNAGLTRIGLDLKTVIDQMREQVQNVE</sequence>
<feature type="domain" description="Endoribonuclease YicC-like C-terminal" evidence="7">
    <location>
        <begin position="184"/>
        <end position="300"/>
    </location>
</feature>
<dbReference type="NCBIfam" id="TIGR00255">
    <property type="entry name" value="YicC/YloC family endoribonuclease"/>
    <property type="match status" value="1"/>
</dbReference>
<evidence type="ECO:0000256" key="4">
    <source>
        <dbReference type="ARBA" id="ARBA00022801"/>
    </source>
</evidence>
<evidence type="ECO:0000256" key="5">
    <source>
        <dbReference type="ARBA" id="ARBA00035648"/>
    </source>
</evidence>
<feature type="domain" description="Endoribonuclease YicC-like N-terminal" evidence="6">
    <location>
        <begin position="7"/>
        <end position="163"/>
    </location>
</feature>